<dbReference type="EMBL" id="JACOMF010000031">
    <property type="protein sequence ID" value="MBC4017606.1"/>
    <property type="molecule type" value="Genomic_DNA"/>
</dbReference>
<comment type="caution">
    <text evidence="1">The sequence shown here is derived from an EMBL/GenBank/DDBJ whole genome shotgun (WGS) entry which is preliminary data.</text>
</comment>
<sequence length="108" mass="11409">MSSTPKARPATAPVVFTANRLRDGRVVWLGAEGSWVEALAAARVFPPEAAAEGLALAKQGERQQQVVGVYGVEIRHLAGAPVPLKFRERLRAAGPSIAAEPAGWRLAS</sequence>
<keyword evidence="2" id="KW-1185">Reference proteome</keyword>
<gene>
    <name evidence="1" type="ORF">H7965_20050</name>
</gene>
<dbReference type="AlphaFoldDB" id="A0A9X0UF65"/>
<evidence type="ECO:0000313" key="1">
    <source>
        <dbReference type="EMBL" id="MBC4017606.1"/>
    </source>
</evidence>
<protein>
    <submittedName>
        <fullName evidence="1">DUF2849 domain-containing protein</fullName>
    </submittedName>
</protein>
<accession>A0A9X0UF65</accession>
<dbReference type="Proteomes" id="UP000600101">
    <property type="component" value="Unassembled WGS sequence"/>
</dbReference>
<name>A0A9X0UF65_9PROT</name>
<evidence type="ECO:0000313" key="2">
    <source>
        <dbReference type="Proteomes" id="UP000600101"/>
    </source>
</evidence>
<reference evidence="1" key="1">
    <citation type="submission" date="2020-08" db="EMBL/GenBank/DDBJ databases">
        <authorList>
            <person name="Hu Y."/>
            <person name="Nguyen S.V."/>
            <person name="Li F."/>
            <person name="Fanning S."/>
        </authorList>
    </citation>
    <scope>NUCLEOTIDE SEQUENCE</scope>
    <source>
        <strain evidence="1">SYSU D8009</strain>
    </source>
</reference>
<dbReference type="RefSeq" id="WP_186772366.1">
    <property type="nucleotide sequence ID" value="NZ_JACOMF010000031.1"/>
</dbReference>
<dbReference type="Pfam" id="PF11011">
    <property type="entry name" value="DUF2849"/>
    <property type="match status" value="1"/>
</dbReference>
<organism evidence="1 2">
    <name type="scientific">Siccirubricoccus deserti</name>
    <dbReference type="NCBI Taxonomy" id="2013562"/>
    <lineage>
        <taxon>Bacteria</taxon>
        <taxon>Pseudomonadati</taxon>
        <taxon>Pseudomonadota</taxon>
        <taxon>Alphaproteobacteria</taxon>
        <taxon>Acetobacterales</taxon>
        <taxon>Roseomonadaceae</taxon>
        <taxon>Siccirubricoccus</taxon>
    </lineage>
</organism>
<dbReference type="InterPro" id="IPR021270">
    <property type="entry name" value="DUF2849"/>
</dbReference>
<proteinExistence type="predicted"/>